<dbReference type="Proteomes" id="UP001195483">
    <property type="component" value="Unassembled WGS sequence"/>
</dbReference>
<reference evidence="1" key="3">
    <citation type="submission" date="2023-05" db="EMBL/GenBank/DDBJ databases">
        <authorList>
            <person name="Smith C.H."/>
        </authorList>
    </citation>
    <scope>NUCLEOTIDE SEQUENCE</scope>
    <source>
        <strain evidence="1">CHS0354</strain>
        <tissue evidence="1">Mantle</tissue>
    </source>
</reference>
<organism evidence="1 2">
    <name type="scientific">Potamilus streckersoni</name>
    <dbReference type="NCBI Taxonomy" id="2493646"/>
    <lineage>
        <taxon>Eukaryota</taxon>
        <taxon>Metazoa</taxon>
        <taxon>Spiralia</taxon>
        <taxon>Lophotrochozoa</taxon>
        <taxon>Mollusca</taxon>
        <taxon>Bivalvia</taxon>
        <taxon>Autobranchia</taxon>
        <taxon>Heteroconchia</taxon>
        <taxon>Palaeoheterodonta</taxon>
        <taxon>Unionida</taxon>
        <taxon>Unionoidea</taxon>
        <taxon>Unionidae</taxon>
        <taxon>Ambleminae</taxon>
        <taxon>Lampsilini</taxon>
        <taxon>Potamilus</taxon>
    </lineage>
</organism>
<protein>
    <submittedName>
        <fullName evidence="1">Uncharacterized protein</fullName>
    </submittedName>
</protein>
<accession>A0AAE0SRD1</accession>
<gene>
    <name evidence="1" type="ORF">CHS0354_024860</name>
</gene>
<evidence type="ECO:0000313" key="2">
    <source>
        <dbReference type="Proteomes" id="UP001195483"/>
    </source>
</evidence>
<sequence>MEEPSGKKNNTCQPVSYKTIACGRRHHKAQKQSRCGAIPHTRDCTSVVAGLLQLFLIVIINLDLTTVPEAYFVIYTVPPQQTPQTLSKWRCPGLKITKLDIDLLSSYSPQSNKT</sequence>
<comment type="caution">
    <text evidence="1">The sequence shown here is derived from an EMBL/GenBank/DDBJ whole genome shotgun (WGS) entry which is preliminary data.</text>
</comment>
<dbReference type="EMBL" id="JAEAOA010001470">
    <property type="protein sequence ID" value="KAK3596275.1"/>
    <property type="molecule type" value="Genomic_DNA"/>
</dbReference>
<reference evidence="1" key="1">
    <citation type="journal article" date="2021" name="Genome Biol. Evol.">
        <title>A High-Quality Reference Genome for a Parasitic Bivalve with Doubly Uniparental Inheritance (Bivalvia: Unionida).</title>
        <authorList>
            <person name="Smith C.H."/>
        </authorList>
    </citation>
    <scope>NUCLEOTIDE SEQUENCE</scope>
    <source>
        <strain evidence="1">CHS0354</strain>
    </source>
</reference>
<reference evidence="1" key="2">
    <citation type="journal article" date="2021" name="Genome Biol. Evol.">
        <title>Developing a high-quality reference genome for a parasitic bivalve with doubly uniparental inheritance (Bivalvia: Unionida).</title>
        <authorList>
            <person name="Smith C.H."/>
        </authorList>
    </citation>
    <scope>NUCLEOTIDE SEQUENCE</scope>
    <source>
        <strain evidence="1">CHS0354</strain>
        <tissue evidence="1">Mantle</tissue>
    </source>
</reference>
<name>A0AAE0SRD1_9BIVA</name>
<dbReference type="AlphaFoldDB" id="A0AAE0SRD1"/>
<keyword evidence="2" id="KW-1185">Reference proteome</keyword>
<proteinExistence type="predicted"/>
<evidence type="ECO:0000313" key="1">
    <source>
        <dbReference type="EMBL" id="KAK3596275.1"/>
    </source>
</evidence>